<feature type="transmembrane region" description="Helical" evidence="6">
    <location>
        <begin position="284"/>
        <end position="301"/>
    </location>
</feature>
<dbReference type="Pfam" id="PF00892">
    <property type="entry name" value="EamA"/>
    <property type="match status" value="2"/>
</dbReference>
<evidence type="ECO:0000256" key="5">
    <source>
        <dbReference type="ARBA" id="ARBA00023136"/>
    </source>
</evidence>
<dbReference type="SUPFAM" id="SSF103481">
    <property type="entry name" value="Multidrug resistance efflux transporter EmrE"/>
    <property type="match status" value="2"/>
</dbReference>
<evidence type="ECO:0000313" key="9">
    <source>
        <dbReference type="Proteomes" id="UP000249547"/>
    </source>
</evidence>
<feature type="transmembrane region" description="Helical" evidence="6">
    <location>
        <begin position="259"/>
        <end position="278"/>
    </location>
</feature>
<feature type="domain" description="EamA" evidence="7">
    <location>
        <begin position="13"/>
        <end position="151"/>
    </location>
</feature>
<keyword evidence="2" id="KW-1003">Cell membrane</keyword>
<dbReference type="Gene3D" id="1.10.3730.20">
    <property type="match status" value="1"/>
</dbReference>
<feature type="transmembrane region" description="Helical" evidence="6">
    <location>
        <begin position="164"/>
        <end position="185"/>
    </location>
</feature>
<keyword evidence="4 6" id="KW-1133">Transmembrane helix</keyword>
<dbReference type="InterPro" id="IPR000620">
    <property type="entry name" value="EamA_dom"/>
</dbReference>
<feature type="transmembrane region" description="Helical" evidence="6">
    <location>
        <begin position="197"/>
        <end position="215"/>
    </location>
</feature>
<dbReference type="EMBL" id="QLLL01000001">
    <property type="protein sequence ID" value="RAJ10634.1"/>
    <property type="molecule type" value="Genomic_DNA"/>
</dbReference>
<name>A0A327R4E1_9BACT</name>
<feature type="transmembrane region" description="Helical" evidence="6">
    <location>
        <begin position="227"/>
        <end position="247"/>
    </location>
</feature>
<evidence type="ECO:0000259" key="7">
    <source>
        <dbReference type="Pfam" id="PF00892"/>
    </source>
</evidence>
<evidence type="ECO:0000256" key="4">
    <source>
        <dbReference type="ARBA" id="ARBA00022989"/>
    </source>
</evidence>
<evidence type="ECO:0000256" key="1">
    <source>
        <dbReference type="ARBA" id="ARBA00004651"/>
    </source>
</evidence>
<organism evidence="8 9">
    <name type="scientific">Chitinophaga skermanii</name>
    <dbReference type="NCBI Taxonomy" id="331697"/>
    <lineage>
        <taxon>Bacteria</taxon>
        <taxon>Pseudomonadati</taxon>
        <taxon>Bacteroidota</taxon>
        <taxon>Chitinophagia</taxon>
        <taxon>Chitinophagales</taxon>
        <taxon>Chitinophagaceae</taxon>
        <taxon>Chitinophaga</taxon>
    </lineage>
</organism>
<keyword evidence="5 6" id="KW-0472">Membrane</keyword>
<feature type="transmembrane region" description="Helical" evidence="6">
    <location>
        <begin position="43"/>
        <end position="67"/>
    </location>
</feature>
<reference evidence="8 9" key="1">
    <citation type="submission" date="2018-06" db="EMBL/GenBank/DDBJ databases">
        <title>Genomic Encyclopedia of Archaeal and Bacterial Type Strains, Phase II (KMG-II): from individual species to whole genera.</title>
        <authorList>
            <person name="Goeker M."/>
        </authorList>
    </citation>
    <scope>NUCLEOTIDE SEQUENCE [LARGE SCALE GENOMIC DNA]</scope>
    <source>
        <strain evidence="8 9">DSM 23857</strain>
    </source>
</reference>
<feature type="domain" description="EamA" evidence="7">
    <location>
        <begin position="166"/>
        <end position="300"/>
    </location>
</feature>
<comment type="caution">
    <text evidence="8">The sequence shown here is derived from an EMBL/GenBank/DDBJ whole genome shotgun (WGS) entry which is preliminary data.</text>
</comment>
<dbReference type="Proteomes" id="UP000249547">
    <property type="component" value="Unassembled WGS sequence"/>
</dbReference>
<evidence type="ECO:0000256" key="3">
    <source>
        <dbReference type="ARBA" id="ARBA00022692"/>
    </source>
</evidence>
<dbReference type="InterPro" id="IPR037185">
    <property type="entry name" value="EmrE-like"/>
</dbReference>
<feature type="transmembrane region" description="Helical" evidence="6">
    <location>
        <begin position="12"/>
        <end position="31"/>
    </location>
</feature>
<dbReference type="GO" id="GO:0005886">
    <property type="term" value="C:plasma membrane"/>
    <property type="evidence" value="ECO:0007669"/>
    <property type="project" value="UniProtKB-SubCell"/>
</dbReference>
<accession>A0A327R4E1</accession>
<comment type="subcellular location">
    <subcellularLocation>
        <location evidence="1">Cell membrane</location>
        <topology evidence="1">Multi-pass membrane protein</topology>
    </subcellularLocation>
</comment>
<evidence type="ECO:0000256" key="2">
    <source>
        <dbReference type="ARBA" id="ARBA00022475"/>
    </source>
</evidence>
<keyword evidence="9" id="KW-1185">Reference proteome</keyword>
<dbReference type="PANTHER" id="PTHR32322:SF18">
    <property type="entry name" value="S-ADENOSYLMETHIONINE_S-ADENOSYLHOMOCYSTEINE TRANSPORTER"/>
    <property type="match status" value="1"/>
</dbReference>
<dbReference type="AlphaFoldDB" id="A0A327R4E1"/>
<dbReference type="PANTHER" id="PTHR32322">
    <property type="entry name" value="INNER MEMBRANE TRANSPORTER"/>
    <property type="match status" value="1"/>
</dbReference>
<feature type="transmembrane region" description="Helical" evidence="6">
    <location>
        <begin position="111"/>
        <end position="128"/>
    </location>
</feature>
<keyword evidence="3 6" id="KW-0812">Transmembrane</keyword>
<sequence>MSDSSIPRSRFILGFSMALFGAICFSAKAIFAKLAYRHEPIDAISVLALRMIFSIPFYLVTAIWLYSRPGNQRLTAKQWGYILVLGFMGYYLSSILDFMGLQYISAGLERLILFLYPTFSLLMAAVFFKKKITKLQWSALGLAYIGMLIAFYGDIQTQAISRELIIGSLLVLGCAITYAFYIVGGGEVIPQVGSMKFTAYALTFSSIGVFAHYMLKHGIHFPQATTHVYWLCAMMAIISTVIPTFLMSEGIRMIGAGNTAIITSVGPVATIAMAYFFLGEEVNVPQVFGTILVLAGVVLIGKKGKA</sequence>
<dbReference type="InterPro" id="IPR050638">
    <property type="entry name" value="AA-Vitamin_Transporters"/>
</dbReference>
<feature type="transmembrane region" description="Helical" evidence="6">
    <location>
        <begin position="135"/>
        <end position="152"/>
    </location>
</feature>
<proteinExistence type="predicted"/>
<feature type="transmembrane region" description="Helical" evidence="6">
    <location>
        <begin position="79"/>
        <end position="105"/>
    </location>
</feature>
<dbReference type="OrthoDB" id="9813617at2"/>
<dbReference type="RefSeq" id="WP_158538495.1">
    <property type="nucleotide sequence ID" value="NZ_QLLL01000001.1"/>
</dbReference>
<gene>
    <name evidence="8" type="ORF">LX64_00239</name>
</gene>
<protein>
    <submittedName>
        <fullName evidence="8">EamA domain-containing membrane protein RarD</fullName>
    </submittedName>
</protein>
<evidence type="ECO:0000313" key="8">
    <source>
        <dbReference type="EMBL" id="RAJ10634.1"/>
    </source>
</evidence>
<evidence type="ECO:0000256" key="6">
    <source>
        <dbReference type="SAM" id="Phobius"/>
    </source>
</evidence>